<dbReference type="InterPro" id="IPR006501">
    <property type="entry name" value="Pectinesterase_inhib_dom"/>
</dbReference>
<dbReference type="FunFam" id="1.20.140.40:FF:000006">
    <property type="entry name" value="Pectinesterase inhibitor 3"/>
    <property type="match status" value="1"/>
</dbReference>
<dbReference type="PANTHER" id="PTHR31080:SF118">
    <property type="entry name" value="PECTINESTERASE INHIBITOR 10"/>
    <property type="match status" value="1"/>
</dbReference>
<protein>
    <recommendedName>
        <fullName evidence="8">Pectinesterase inhibitor domain-containing protein</fullName>
    </recommendedName>
</protein>
<accession>A0A9Q0GCJ3</accession>
<dbReference type="Pfam" id="PF04043">
    <property type="entry name" value="PMEI"/>
    <property type="match status" value="1"/>
</dbReference>
<gene>
    <name evidence="9" type="ORF">Tsubulata_013547</name>
</gene>
<dbReference type="InterPro" id="IPR035513">
    <property type="entry name" value="Invertase/methylesterase_inhib"/>
</dbReference>
<feature type="chain" id="PRO_5040259726" description="Pectinesterase inhibitor domain-containing protein" evidence="7">
    <location>
        <begin position="26"/>
        <end position="212"/>
    </location>
</feature>
<sequence>MEGSYPGRVLLVILIIFHFSVHINASTTRPVRSSSRPRISHKNREDHYIKTSCKTTLYPKLCYRSLSSYANKIKTDPKILAHTALNVTLTATRSTSRLMRRISKIRTLRRRERAAIADCVEVVGDSVEELHRSMEEMDSASETNFTAVMSDVQTWVSAAMTDDGTCMDGCEEGAIRGRVKILVRRHIVRIAHLTSNALVFVNSYASSTGNLP</sequence>
<reference evidence="9" key="2">
    <citation type="journal article" date="2023" name="Plants (Basel)">
        <title>Annotation of the Turnera subulata (Passifloraceae) Draft Genome Reveals the S-Locus Evolved after the Divergence of Turneroideae from Passifloroideae in a Stepwise Manner.</title>
        <authorList>
            <person name="Henning P.M."/>
            <person name="Roalson E.H."/>
            <person name="Mir W."/>
            <person name="McCubbin A.G."/>
            <person name="Shore J.S."/>
        </authorList>
    </citation>
    <scope>NUCLEOTIDE SEQUENCE</scope>
    <source>
        <strain evidence="9">F60SS</strain>
    </source>
</reference>
<dbReference type="Proteomes" id="UP001141552">
    <property type="component" value="Unassembled WGS sequence"/>
</dbReference>
<name>A0A9Q0GCJ3_9ROSI</name>
<evidence type="ECO:0000256" key="3">
    <source>
        <dbReference type="ARBA" id="ARBA00022525"/>
    </source>
</evidence>
<dbReference type="CDD" id="cd15798">
    <property type="entry name" value="PMEI-like_3"/>
    <property type="match status" value="1"/>
</dbReference>
<dbReference type="GO" id="GO:0048046">
    <property type="term" value="C:apoplast"/>
    <property type="evidence" value="ECO:0007669"/>
    <property type="project" value="UniProtKB-SubCell"/>
</dbReference>
<evidence type="ECO:0000256" key="4">
    <source>
        <dbReference type="ARBA" id="ARBA00022729"/>
    </source>
</evidence>
<dbReference type="OrthoDB" id="1430376at2759"/>
<dbReference type="GO" id="GO:0004857">
    <property type="term" value="F:enzyme inhibitor activity"/>
    <property type="evidence" value="ECO:0007669"/>
    <property type="project" value="InterPro"/>
</dbReference>
<evidence type="ECO:0000256" key="7">
    <source>
        <dbReference type="SAM" id="SignalP"/>
    </source>
</evidence>
<comment type="subcellular location">
    <subcellularLocation>
        <location evidence="1">Secreted</location>
        <location evidence="1">Extracellular space</location>
        <location evidence="1">Apoplast</location>
    </subcellularLocation>
</comment>
<reference evidence="9" key="1">
    <citation type="submission" date="2022-02" db="EMBL/GenBank/DDBJ databases">
        <authorList>
            <person name="Henning P.M."/>
            <person name="McCubbin A.G."/>
            <person name="Shore J.S."/>
        </authorList>
    </citation>
    <scope>NUCLEOTIDE SEQUENCE</scope>
    <source>
        <strain evidence="9">F60SS</strain>
        <tissue evidence="9">Leaves</tissue>
    </source>
</reference>
<dbReference type="SUPFAM" id="SSF101148">
    <property type="entry name" value="Plant invertase/pectin methylesterase inhibitor"/>
    <property type="match status" value="1"/>
</dbReference>
<keyword evidence="2" id="KW-0052">Apoplast</keyword>
<evidence type="ECO:0000256" key="6">
    <source>
        <dbReference type="ARBA" id="ARBA00038471"/>
    </source>
</evidence>
<keyword evidence="5" id="KW-1015">Disulfide bond</keyword>
<dbReference type="Gene3D" id="1.20.140.40">
    <property type="entry name" value="Invertase/pectin methylesterase inhibitor family protein"/>
    <property type="match status" value="1"/>
</dbReference>
<keyword evidence="10" id="KW-1185">Reference proteome</keyword>
<dbReference type="NCBIfam" id="TIGR01614">
    <property type="entry name" value="PME_inhib"/>
    <property type="match status" value="1"/>
</dbReference>
<evidence type="ECO:0000256" key="1">
    <source>
        <dbReference type="ARBA" id="ARBA00004271"/>
    </source>
</evidence>
<proteinExistence type="inferred from homology"/>
<organism evidence="9 10">
    <name type="scientific">Turnera subulata</name>
    <dbReference type="NCBI Taxonomy" id="218843"/>
    <lineage>
        <taxon>Eukaryota</taxon>
        <taxon>Viridiplantae</taxon>
        <taxon>Streptophyta</taxon>
        <taxon>Embryophyta</taxon>
        <taxon>Tracheophyta</taxon>
        <taxon>Spermatophyta</taxon>
        <taxon>Magnoliopsida</taxon>
        <taxon>eudicotyledons</taxon>
        <taxon>Gunneridae</taxon>
        <taxon>Pentapetalae</taxon>
        <taxon>rosids</taxon>
        <taxon>fabids</taxon>
        <taxon>Malpighiales</taxon>
        <taxon>Passifloraceae</taxon>
        <taxon>Turnera</taxon>
    </lineage>
</organism>
<feature type="signal peptide" evidence="7">
    <location>
        <begin position="1"/>
        <end position="25"/>
    </location>
</feature>
<evidence type="ECO:0000256" key="5">
    <source>
        <dbReference type="ARBA" id="ARBA00023157"/>
    </source>
</evidence>
<dbReference type="SMART" id="SM00856">
    <property type="entry name" value="PMEI"/>
    <property type="match status" value="1"/>
</dbReference>
<evidence type="ECO:0000313" key="10">
    <source>
        <dbReference type="Proteomes" id="UP001141552"/>
    </source>
</evidence>
<dbReference type="InterPro" id="IPR051955">
    <property type="entry name" value="PME_Inhibitor"/>
</dbReference>
<comment type="caution">
    <text evidence="9">The sequence shown here is derived from an EMBL/GenBank/DDBJ whole genome shotgun (WGS) entry which is preliminary data.</text>
</comment>
<evidence type="ECO:0000256" key="2">
    <source>
        <dbReference type="ARBA" id="ARBA00022523"/>
    </source>
</evidence>
<dbReference type="EMBL" id="JAKUCV010001409">
    <property type="protein sequence ID" value="KAJ4846545.1"/>
    <property type="molecule type" value="Genomic_DNA"/>
</dbReference>
<comment type="similarity">
    <text evidence="6">Belongs to the PMEI family.</text>
</comment>
<feature type="domain" description="Pectinesterase inhibitor" evidence="8">
    <location>
        <begin position="44"/>
        <end position="200"/>
    </location>
</feature>
<evidence type="ECO:0000313" key="9">
    <source>
        <dbReference type="EMBL" id="KAJ4846545.1"/>
    </source>
</evidence>
<dbReference type="AlphaFoldDB" id="A0A9Q0GCJ3"/>
<keyword evidence="3" id="KW-0964">Secreted</keyword>
<keyword evidence="4 7" id="KW-0732">Signal</keyword>
<dbReference type="PANTHER" id="PTHR31080">
    <property type="entry name" value="PECTINESTERASE INHIBITOR-LIKE"/>
    <property type="match status" value="1"/>
</dbReference>
<evidence type="ECO:0000259" key="8">
    <source>
        <dbReference type="SMART" id="SM00856"/>
    </source>
</evidence>